<dbReference type="Pfam" id="PF11947">
    <property type="entry name" value="DUF3464"/>
    <property type="match status" value="1"/>
</dbReference>
<accession>E0U7M2</accession>
<keyword evidence="4" id="KW-1185">Reference proteome</keyword>
<feature type="transmembrane region" description="Helical" evidence="2">
    <location>
        <begin position="58"/>
        <end position="78"/>
    </location>
</feature>
<dbReference type="eggNOG" id="ENOG50314X7">
    <property type="taxonomic scope" value="Bacteria"/>
</dbReference>
<dbReference type="PANTHER" id="PTHR34575">
    <property type="entry name" value="PROTEIN PAM68, CHLOROPLASTIC"/>
    <property type="match status" value="1"/>
</dbReference>
<dbReference type="STRING" id="497965.Cyan7822_2875"/>
<evidence type="ECO:0000313" key="4">
    <source>
        <dbReference type="Proteomes" id="UP000008206"/>
    </source>
</evidence>
<dbReference type="InterPro" id="IPR021855">
    <property type="entry name" value="PAM68-like"/>
</dbReference>
<keyword evidence="2" id="KW-0812">Transmembrane</keyword>
<dbReference type="KEGG" id="cyj:Cyan7822_2875"/>
<evidence type="ECO:0000256" key="2">
    <source>
        <dbReference type="SAM" id="Phobius"/>
    </source>
</evidence>
<feature type="compositionally biased region" description="Basic and acidic residues" evidence="1">
    <location>
        <begin position="30"/>
        <end position="41"/>
    </location>
</feature>
<dbReference type="AlphaFoldDB" id="E0U7M2"/>
<evidence type="ECO:0000256" key="1">
    <source>
        <dbReference type="SAM" id="MobiDB-lite"/>
    </source>
</evidence>
<feature type="region of interest" description="Disordered" evidence="1">
    <location>
        <begin position="1"/>
        <end position="44"/>
    </location>
</feature>
<name>E0U7M2_GLOV7</name>
<dbReference type="Proteomes" id="UP000008206">
    <property type="component" value="Chromosome"/>
</dbReference>
<proteinExistence type="predicted"/>
<dbReference type="HOGENOM" id="CLU_099250_1_0_3"/>
<feature type="compositionally biased region" description="Basic and acidic residues" evidence="1">
    <location>
        <begin position="1"/>
        <end position="10"/>
    </location>
</feature>
<evidence type="ECO:0008006" key="5">
    <source>
        <dbReference type="Google" id="ProtNLM"/>
    </source>
</evidence>
<gene>
    <name evidence="3" type="ordered locus">Cyan7822_2875</name>
</gene>
<dbReference type="PANTHER" id="PTHR34575:SF1">
    <property type="entry name" value="PROTEIN PAM68, CHLOROPLASTIC"/>
    <property type="match status" value="1"/>
</dbReference>
<keyword evidence="2" id="KW-0472">Membrane</keyword>
<dbReference type="RefSeq" id="WP_013322939.1">
    <property type="nucleotide sequence ID" value="NC_014501.1"/>
</dbReference>
<evidence type="ECO:0000313" key="3">
    <source>
        <dbReference type="EMBL" id="ADN14834.1"/>
    </source>
</evidence>
<protein>
    <recommendedName>
        <fullName evidence="5">DUF3464 family protein</fullName>
    </recommendedName>
</protein>
<dbReference type="EMBL" id="CP002198">
    <property type="protein sequence ID" value="ADN14834.1"/>
    <property type="molecule type" value="Genomic_DNA"/>
</dbReference>
<feature type="transmembrane region" description="Helical" evidence="2">
    <location>
        <begin position="90"/>
        <end position="111"/>
    </location>
</feature>
<sequence>MPSSKSRENLPFEPRQKKKKPLKQPPLPRKTTEAATTKERQSSAIPDVVSKRMIRRMALFSGIPTALGMSSFFIFYWIVSHDWVKIPTYVVLAVSLGLFGLGVLGLSFGIFSTSWDEERTGSWLGIEEIKVNFARTTEAWKEARKAAKEAKGN</sequence>
<dbReference type="OrthoDB" id="467509at2"/>
<reference evidence="4" key="1">
    <citation type="journal article" date="2011" name="MBio">
        <title>Novel metabolic attributes of the genus Cyanothece, comprising a group of unicellular nitrogen-fixing Cyanobacteria.</title>
        <authorList>
            <person name="Bandyopadhyay A."/>
            <person name="Elvitigala T."/>
            <person name="Welsh E."/>
            <person name="Stockel J."/>
            <person name="Liberton M."/>
            <person name="Min H."/>
            <person name="Sherman L.A."/>
            <person name="Pakrasi H.B."/>
        </authorList>
    </citation>
    <scope>NUCLEOTIDE SEQUENCE [LARGE SCALE GENOMIC DNA]</scope>
    <source>
        <strain evidence="4">PCC 7822</strain>
    </source>
</reference>
<keyword evidence="2" id="KW-1133">Transmembrane helix</keyword>
<organism evidence="3 4">
    <name type="scientific">Gloeothece verrucosa (strain PCC 7822)</name>
    <name type="common">Cyanothece sp. (strain PCC 7822)</name>
    <dbReference type="NCBI Taxonomy" id="497965"/>
    <lineage>
        <taxon>Bacteria</taxon>
        <taxon>Bacillati</taxon>
        <taxon>Cyanobacteriota</taxon>
        <taxon>Cyanophyceae</taxon>
        <taxon>Oscillatoriophycideae</taxon>
        <taxon>Chroococcales</taxon>
        <taxon>Aphanothecaceae</taxon>
        <taxon>Gloeothece</taxon>
        <taxon>Gloeothece verrucosa</taxon>
    </lineage>
</organism>